<reference evidence="2" key="1">
    <citation type="submission" date="2011-12" db="EMBL/GenBank/DDBJ databases">
        <title>The Crithidia mellificae genome.</title>
        <authorList>
            <person name="Runckel C."/>
            <person name="Flenniken M."/>
            <person name="Ruby J.G."/>
            <person name="DeRisi J."/>
        </authorList>
    </citation>
    <scope>NUCLEOTIDE SEQUENCE</scope>
    <source>
        <strain evidence="2">SF</strain>
    </source>
</reference>
<protein>
    <submittedName>
        <fullName evidence="2">Inner membrane protein</fullName>
    </submittedName>
</protein>
<feature type="transmembrane region" description="Helical" evidence="1">
    <location>
        <begin position="42"/>
        <end position="69"/>
    </location>
</feature>
<proteinExistence type="predicted"/>
<evidence type="ECO:0000313" key="2">
    <source>
        <dbReference type="EMBL" id="AFU73935.1"/>
    </source>
</evidence>
<keyword evidence="1" id="KW-1133">Transmembrane helix</keyword>
<accession>V9LTQ3</accession>
<keyword evidence="1" id="KW-0472">Membrane</keyword>
<evidence type="ECO:0000256" key="1">
    <source>
        <dbReference type="SAM" id="Phobius"/>
    </source>
</evidence>
<dbReference type="AlphaFoldDB" id="V9LTQ3"/>
<organism evidence="2">
    <name type="scientific">Crithidia mellificae</name>
    <dbReference type="NCBI Taxonomy" id="796356"/>
    <lineage>
        <taxon>Eukaryota</taxon>
        <taxon>Discoba</taxon>
        <taxon>Euglenozoa</taxon>
        <taxon>Kinetoplastea</taxon>
        <taxon>Metakinetoplastina</taxon>
        <taxon>Trypanosomatida</taxon>
        <taxon>Trypanosomatidae</taxon>
        <taxon>Leishmaniinae</taxon>
        <taxon>Crithidia</taxon>
    </lineage>
</organism>
<sequence>MCTSPCHCLLPCLQLPMVRLSCLVKSDCHSRLCASSSKRVSWLYGTLVVASVAYCFSFASSFFLSHLFFSLCFRRSFFLCASTQVHVHTNVKTQDHTSTKAHSRSCIVAQDMLRRSLAVQQQTTRQRSRIPVIGLQVLFPDPEPSGLTVPAITKLLNQFDPSLRQATLRAAVDTDHSGLTGIVSWTATTPAAAGASSSFPSAPPPPLEAEPVTVEHRVDVIARNRCRLPSSVAERCVTYSLYPEAVKQRMAAAQSAAYLSYRGTDAVLPLEKYVAVSAVAAALCEAGGGCGVLNVNALTCAPASLFSKAFIEENFECAGRALDFFRALPITTLYAGFQPYKTEKAEGGEVRYGFRTHGAELLGLPNLATYASDAASSEVVFYAFHAVWELMQRRGRPLVAGELVQLMTDPSTGVTVRDPLPSEAYLQNPPQGVLVLEPVKGWEAFQGLTLGTSS</sequence>
<name>V9LTQ3_CRIME</name>
<dbReference type="EMBL" id="JQ247777">
    <property type="protein sequence ID" value="AFU73935.1"/>
    <property type="molecule type" value="Genomic_DNA"/>
</dbReference>
<keyword evidence="1" id="KW-0812">Transmembrane</keyword>